<dbReference type="CDD" id="cd01823">
    <property type="entry name" value="SEST_like"/>
    <property type="match status" value="1"/>
</dbReference>
<dbReference type="Pfam" id="PF13472">
    <property type="entry name" value="Lipase_GDSL_2"/>
    <property type="match status" value="1"/>
</dbReference>
<feature type="domain" description="SGNH hydrolase-type esterase" evidence="4">
    <location>
        <begin position="10"/>
        <end position="226"/>
    </location>
</feature>
<organism evidence="5 6">
    <name type="scientific">Knoellia remsis</name>
    <dbReference type="NCBI Taxonomy" id="407159"/>
    <lineage>
        <taxon>Bacteria</taxon>
        <taxon>Bacillati</taxon>
        <taxon>Actinomycetota</taxon>
        <taxon>Actinomycetes</taxon>
        <taxon>Micrococcales</taxon>
        <taxon>Intrasporangiaceae</taxon>
        <taxon>Knoellia</taxon>
    </lineage>
</organism>
<dbReference type="InterPro" id="IPR036514">
    <property type="entry name" value="SGNH_hydro_sf"/>
</dbReference>
<protein>
    <submittedName>
        <fullName evidence="5">Lysophospholipase L1-like esterase</fullName>
    </submittedName>
</protein>
<accession>A0A2T0UGP3</accession>
<evidence type="ECO:0000259" key="4">
    <source>
        <dbReference type="Pfam" id="PF13472"/>
    </source>
</evidence>
<dbReference type="PANTHER" id="PTHR37981">
    <property type="entry name" value="LIPASE 2"/>
    <property type="match status" value="1"/>
</dbReference>
<dbReference type="InterPro" id="IPR037460">
    <property type="entry name" value="SEST-like"/>
</dbReference>
<feature type="compositionally biased region" description="Low complexity" evidence="3">
    <location>
        <begin position="266"/>
        <end position="277"/>
    </location>
</feature>
<dbReference type="InterPro" id="IPR013830">
    <property type="entry name" value="SGNH_hydro"/>
</dbReference>
<evidence type="ECO:0000313" key="5">
    <source>
        <dbReference type="EMBL" id="PRY57026.1"/>
    </source>
</evidence>
<dbReference type="PANTHER" id="PTHR37981:SF1">
    <property type="entry name" value="SGNH HYDROLASE-TYPE ESTERASE DOMAIN-CONTAINING PROTEIN"/>
    <property type="match status" value="1"/>
</dbReference>
<dbReference type="EMBL" id="PVTI01000017">
    <property type="protein sequence ID" value="PRY57026.1"/>
    <property type="molecule type" value="Genomic_DNA"/>
</dbReference>
<feature type="disulfide bond" evidence="2">
    <location>
        <begin position="28"/>
        <end position="52"/>
    </location>
</feature>
<gene>
    <name evidence="5" type="ORF">BCF74_11731</name>
</gene>
<proteinExistence type="predicted"/>
<sequence length="312" mass="33202">MSRVSLPYVALGDSYAAGVGGGPGRSECWRAFAGYPVSVARSLGVDLAYQACLGATVANVVEDQVAALGPETTHVSLTIGGNDAGFVPVLVECAKPAWMTDSDRVLDEASALVTQELPGRLDALLGRVREGAPTAELVLTAYPVIFNGTDCNALTFFSPHEMSRIERGTGELADVISAAAAKVGARFVDPRAAFDGHAVCDAVEWINGVGWPLEESYHPNGAGHEAYARLVAEGFGVEPSVLPQRDRPEVRVEEGPARRGDAPTFSLPDLLSGPSLDGARRAGIDPDRVVRLVREDRREELQELDREVRASR</sequence>
<feature type="compositionally biased region" description="Basic and acidic residues" evidence="3">
    <location>
        <begin position="244"/>
        <end position="261"/>
    </location>
</feature>
<evidence type="ECO:0000256" key="2">
    <source>
        <dbReference type="PIRSR" id="PIRSR637460-2"/>
    </source>
</evidence>
<dbReference type="AlphaFoldDB" id="A0A2T0UGP3"/>
<feature type="disulfide bond" evidence="2">
    <location>
        <begin position="151"/>
        <end position="200"/>
    </location>
</feature>
<dbReference type="Proteomes" id="UP000237822">
    <property type="component" value="Unassembled WGS sequence"/>
</dbReference>
<dbReference type="GO" id="GO:0004806">
    <property type="term" value="F:triacylglycerol lipase activity"/>
    <property type="evidence" value="ECO:0007669"/>
    <property type="project" value="TreeGrafter"/>
</dbReference>
<keyword evidence="6" id="KW-1185">Reference proteome</keyword>
<reference evidence="5 6" key="1">
    <citation type="submission" date="2018-03" db="EMBL/GenBank/DDBJ databases">
        <title>Genomic Encyclopedia of Archaeal and Bacterial Type Strains, Phase II (KMG-II): from individual species to whole genera.</title>
        <authorList>
            <person name="Goeker M."/>
        </authorList>
    </citation>
    <scope>NUCLEOTIDE SEQUENCE [LARGE SCALE GENOMIC DNA]</scope>
    <source>
        <strain evidence="5 6">ATCC BAA-1496</strain>
    </source>
</reference>
<dbReference type="Gene3D" id="3.40.50.1110">
    <property type="entry name" value="SGNH hydrolase"/>
    <property type="match status" value="1"/>
</dbReference>
<evidence type="ECO:0000256" key="3">
    <source>
        <dbReference type="SAM" id="MobiDB-lite"/>
    </source>
</evidence>
<name>A0A2T0UGP3_9MICO</name>
<dbReference type="SUPFAM" id="SSF52266">
    <property type="entry name" value="SGNH hydrolase"/>
    <property type="match status" value="1"/>
</dbReference>
<feature type="active site" evidence="1">
    <location>
        <position position="218"/>
    </location>
</feature>
<keyword evidence="2" id="KW-1015">Disulfide bond</keyword>
<feature type="active site" description="Nucleophile" evidence="1">
    <location>
        <position position="14"/>
    </location>
</feature>
<evidence type="ECO:0000313" key="6">
    <source>
        <dbReference type="Proteomes" id="UP000237822"/>
    </source>
</evidence>
<comment type="caution">
    <text evidence="5">The sequence shown here is derived from an EMBL/GenBank/DDBJ whole genome shotgun (WGS) entry which is preliminary data.</text>
</comment>
<evidence type="ECO:0000256" key="1">
    <source>
        <dbReference type="PIRSR" id="PIRSR637460-1"/>
    </source>
</evidence>
<feature type="region of interest" description="Disordered" evidence="3">
    <location>
        <begin position="243"/>
        <end position="282"/>
    </location>
</feature>
<dbReference type="GO" id="GO:0019433">
    <property type="term" value="P:triglyceride catabolic process"/>
    <property type="evidence" value="ECO:0007669"/>
    <property type="project" value="TreeGrafter"/>
</dbReference>